<dbReference type="STRING" id="4615.A0A199V849"/>
<gene>
    <name evidence="5" type="ORF">ACMD2_18534</name>
</gene>
<dbReference type="InterPro" id="IPR057441">
    <property type="entry name" value="Beta_prop_At2g24240"/>
</dbReference>
<dbReference type="SUPFAM" id="SSF54695">
    <property type="entry name" value="POZ domain"/>
    <property type="match status" value="1"/>
</dbReference>
<feature type="region of interest" description="Disordered" evidence="2">
    <location>
        <begin position="1"/>
        <end position="20"/>
    </location>
</feature>
<dbReference type="InterPro" id="IPR045068">
    <property type="entry name" value="BACURD1-3"/>
</dbReference>
<dbReference type="EMBL" id="LSRQ01002799">
    <property type="protein sequence ID" value="OAY73183.1"/>
    <property type="molecule type" value="Genomic_DNA"/>
</dbReference>
<comment type="pathway">
    <text evidence="1">Protein modification; protein ubiquitination.</text>
</comment>
<dbReference type="Gene3D" id="2.130.10.10">
    <property type="entry name" value="YVTN repeat-like/Quinoprotein amine dehydrogenase"/>
    <property type="match status" value="1"/>
</dbReference>
<dbReference type="Gene3D" id="3.30.710.10">
    <property type="entry name" value="Potassium Channel Kv1.1, Chain A"/>
    <property type="match status" value="1"/>
</dbReference>
<dbReference type="Pfam" id="PF02214">
    <property type="entry name" value="BTB_2"/>
    <property type="match status" value="1"/>
</dbReference>
<dbReference type="SUPFAM" id="SSF50998">
    <property type="entry name" value="Quinoprotein alcohol dehydrogenase-like"/>
    <property type="match status" value="1"/>
</dbReference>
<proteinExistence type="predicted"/>
<dbReference type="PANTHER" id="PTHR11145">
    <property type="entry name" value="BTB/POZ DOMAIN-CONTAINING ADAPTER FOR CUL3-MEDIATED RHOA DEGRADATION PROTEIN FAMILY MEMBER"/>
    <property type="match status" value="1"/>
</dbReference>
<evidence type="ECO:0000313" key="6">
    <source>
        <dbReference type="Proteomes" id="UP000092600"/>
    </source>
</evidence>
<dbReference type="AlphaFoldDB" id="A0A199V849"/>
<protein>
    <submittedName>
        <fullName evidence="5">BTB/POZ domain-containing protein</fullName>
    </submittedName>
</protein>
<reference evidence="5 6" key="1">
    <citation type="journal article" date="2016" name="DNA Res.">
        <title>The draft genome of MD-2 pineapple using hybrid error correction of long reads.</title>
        <authorList>
            <person name="Redwan R.M."/>
            <person name="Saidin A."/>
            <person name="Kumar S.V."/>
        </authorList>
    </citation>
    <scope>NUCLEOTIDE SEQUENCE [LARGE SCALE GENOMIC DNA]</scope>
    <source>
        <strain evidence="6">cv. MD2</strain>
        <tissue evidence="5">Leaf</tissue>
    </source>
</reference>
<evidence type="ECO:0000256" key="1">
    <source>
        <dbReference type="ARBA" id="ARBA00004906"/>
    </source>
</evidence>
<dbReference type="PANTHER" id="PTHR11145:SF8">
    <property type="entry name" value="RE57120P"/>
    <property type="match status" value="1"/>
</dbReference>
<evidence type="ECO:0000313" key="5">
    <source>
        <dbReference type="EMBL" id="OAY73183.1"/>
    </source>
</evidence>
<dbReference type="InterPro" id="IPR011047">
    <property type="entry name" value="Quinoprotein_ADH-like_sf"/>
</dbReference>
<dbReference type="InterPro" id="IPR003131">
    <property type="entry name" value="T1-type_BTB"/>
</dbReference>
<sequence>MMGTKEQGSELPPAAQPDDRIKLNVGGKLFETTVRTLQSAGPDSLLAALSLRSPATAAGPVFIDRDPDLFSALLSLLRSGRLPSSAAARRFSEQDLLDEALYYGLDSRLRAATAPPPLLGFDAFLSATLVPAADALPTALSAGPDGSLWVAHAGQISSYGWTLAHAGTLRTHLDDIASLRRVCPEVAALGSLDSPGLHFYHVAGGRHVGSVHWSDPTDPRVYKARVTAIAAAGDAVFAAFECPHRENCVLAVDPETLRVAAEIGRQSGSMVKSAAPGRLAHVRELGLVFASAVSAGAFGYSGYMRLWDPRSGEAVWETSEPGGSGLSSRFGDTFADADVDGEELAIYKVCWKSGDVGVADLRRLGTGGGNGMDPWVYPTTAEQWSAAEGGENSIVHCYKRQVFVSRGRGLEVWSQLEKGSYRRSYVDGEEDARRGMVRRMEGGGDRLFVSREGMEGVEVWESSYLSRAVSLP</sequence>
<feature type="domain" description="Potassium channel tetramerisation-type BTB" evidence="3">
    <location>
        <begin position="21"/>
        <end position="108"/>
    </location>
</feature>
<feature type="domain" description="At2g24240-like C-terminal beta-propeller" evidence="4">
    <location>
        <begin position="137"/>
        <end position="461"/>
    </location>
</feature>
<comment type="caution">
    <text evidence="5">The sequence shown here is derived from an EMBL/GenBank/DDBJ whole genome shotgun (WGS) entry which is preliminary data.</text>
</comment>
<dbReference type="InterPro" id="IPR015943">
    <property type="entry name" value="WD40/YVTN_repeat-like_dom_sf"/>
</dbReference>
<name>A0A199V849_ANACO</name>
<accession>A0A199V849</accession>
<dbReference type="Proteomes" id="UP000092600">
    <property type="component" value="Unassembled WGS sequence"/>
</dbReference>
<dbReference type="Pfam" id="PF25279">
    <property type="entry name" value="Beta_prop_At2g24240"/>
    <property type="match status" value="1"/>
</dbReference>
<evidence type="ECO:0000256" key="2">
    <source>
        <dbReference type="SAM" id="MobiDB-lite"/>
    </source>
</evidence>
<dbReference type="InterPro" id="IPR011333">
    <property type="entry name" value="SKP1/BTB/POZ_sf"/>
</dbReference>
<dbReference type="GO" id="GO:0051260">
    <property type="term" value="P:protein homooligomerization"/>
    <property type="evidence" value="ECO:0007669"/>
    <property type="project" value="InterPro"/>
</dbReference>
<organism evidence="5 6">
    <name type="scientific">Ananas comosus</name>
    <name type="common">Pineapple</name>
    <name type="synonym">Ananas ananas</name>
    <dbReference type="NCBI Taxonomy" id="4615"/>
    <lineage>
        <taxon>Eukaryota</taxon>
        <taxon>Viridiplantae</taxon>
        <taxon>Streptophyta</taxon>
        <taxon>Embryophyta</taxon>
        <taxon>Tracheophyta</taxon>
        <taxon>Spermatophyta</taxon>
        <taxon>Magnoliopsida</taxon>
        <taxon>Liliopsida</taxon>
        <taxon>Poales</taxon>
        <taxon>Bromeliaceae</taxon>
        <taxon>Bromelioideae</taxon>
        <taxon>Ananas</taxon>
    </lineage>
</organism>
<evidence type="ECO:0000259" key="4">
    <source>
        <dbReference type="Pfam" id="PF25279"/>
    </source>
</evidence>
<evidence type="ECO:0000259" key="3">
    <source>
        <dbReference type="Pfam" id="PF02214"/>
    </source>
</evidence>